<evidence type="ECO:0000256" key="1">
    <source>
        <dbReference type="ARBA" id="ARBA00023450"/>
    </source>
</evidence>
<reference evidence="5" key="1">
    <citation type="journal article" date="2019" name="Int. J. Syst. Evol. Microbiol.">
        <title>The Global Catalogue of Microorganisms (GCM) 10K type strain sequencing project: providing services to taxonomists for standard genome sequencing and annotation.</title>
        <authorList>
            <consortium name="The Broad Institute Genomics Platform"/>
            <consortium name="The Broad Institute Genome Sequencing Center for Infectious Disease"/>
            <person name="Wu L."/>
            <person name="Ma J."/>
        </authorList>
    </citation>
    <scope>NUCLEOTIDE SEQUENCE [LARGE SCALE GENOMIC DNA]</scope>
    <source>
        <strain evidence="5">JCM 16365</strain>
    </source>
</reference>
<keyword evidence="4" id="KW-0255">Endonuclease</keyword>
<feature type="domain" description="HNH nuclease" evidence="3">
    <location>
        <begin position="351"/>
        <end position="402"/>
    </location>
</feature>
<keyword evidence="4" id="KW-0378">Hydrolase</keyword>
<dbReference type="InterPro" id="IPR002711">
    <property type="entry name" value="HNH"/>
</dbReference>
<dbReference type="Gene3D" id="1.10.30.50">
    <property type="match status" value="1"/>
</dbReference>
<feature type="region of interest" description="Disordered" evidence="2">
    <location>
        <begin position="429"/>
        <end position="459"/>
    </location>
</feature>
<dbReference type="InterPro" id="IPR003615">
    <property type="entry name" value="HNH_nuc"/>
</dbReference>
<dbReference type="Pfam" id="PF02720">
    <property type="entry name" value="DUF222"/>
    <property type="match status" value="1"/>
</dbReference>
<dbReference type="GO" id="GO:0004519">
    <property type="term" value="F:endonuclease activity"/>
    <property type="evidence" value="ECO:0007669"/>
    <property type="project" value="UniProtKB-KW"/>
</dbReference>
<evidence type="ECO:0000256" key="2">
    <source>
        <dbReference type="SAM" id="MobiDB-lite"/>
    </source>
</evidence>
<dbReference type="Pfam" id="PF01844">
    <property type="entry name" value="HNH"/>
    <property type="match status" value="1"/>
</dbReference>
<dbReference type="Proteomes" id="UP001500274">
    <property type="component" value="Unassembled WGS sequence"/>
</dbReference>
<protein>
    <submittedName>
        <fullName evidence="4">HNH endonuclease signature motif containing protein</fullName>
    </submittedName>
</protein>
<dbReference type="RefSeq" id="WP_344230257.1">
    <property type="nucleotide sequence ID" value="NZ_BAAARI010000017.1"/>
</dbReference>
<evidence type="ECO:0000259" key="3">
    <source>
        <dbReference type="SMART" id="SM00507"/>
    </source>
</evidence>
<accession>A0ABP6BTH4</accession>
<feature type="region of interest" description="Disordered" evidence="2">
    <location>
        <begin position="1"/>
        <end position="24"/>
    </location>
</feature>
<sequence>MDEDDTFDDDRRIARSWEAPPSGFDEPDLIDQVVGMASLVSSFAAQRAVAIAEARSAALAESAARGGDRGIAERSFRLEISQALRVTESTAERLVSQAVALTERYDWVLDALGRGAITEQHARILVETVDTAEAPLRGELATLSLELAERMPVGQFRAAVRALVERARAVSLEQRHDDAVRMRRVSVEADSDGMAWLSAYLPAVEARAIFQRLTAMGSALLAAERDEVAIGDLAETSVGDEVDATLASRTLDQVRADLLGDLLVDGEVSDHPETVRGVRATVAVTVPVLSLLDDDAAVCAPAELDGVGPIPIRTARTLCGSADGWMRVLTHPETGVVLSVGRTRYRPPADLQRLVRWRAAHCTAPGCRVAADRCEIDHTVAWEHGGETRADNLTPLCKGHHTVKHHGGWQTRQHPDGVIVWTSPSGRRYRVEPERRTPRFVPASAGRASGAPEDGGPPF</sequence>
<evidence type="ECO:0000313" key="5">
    <source>
        <dbReference type="Proteomes" id="UP001500274"/>
    </source>
</evidence>
<comment type="similarity">
    <text evidence="1">Belongs to the Rv1128c/1148c/1588c/1702c/1945/3466 family.</text>
</comment>
<dbReference type="CDD" id="cd00085">
    <property type="entry name" value="HNHc"/>
    <property type="match status" value="1"/>
</dbReference>
<evidence type="ECO:0000313" key="4">
    <source>
        <dbReference type="EMBL" id="GAA2586182.1"/>
    </source>
</evidence>
<organism evidence="4 5">
    <name type="scientific">Microbacterium binotii</name>
    <dbReference type="NCBI Taxonomy" id="462710"/>
    <lineage>
        <taxon>Bacteria</taxon>
        <taxon>Bacillati</taxon>
        <taxon>Actinomycetota</taxon>
        <taxon>Actinomycetes</taxon>
        <taxon>Micrococcales</taxon>
        <taxon>Microbacteriaceae</taxon>
        <taxon>Microbacterium</taxon>
    </lineage>
</organism>
<proteinExistence type="inferred from homology"/>
<keyword evidence="4" id="KW-0540">Nuclease</keyword>
<gene>
    <name evidence="4" type="ORF">GCM10009862_26530</name>
</gene>
<dbReference type="SMART" id="SM00507">
    <property type="entry name" value="HNHc"/>
    <property type="match status" value="1"/>
</dbReference>
<keyword evidence="5" id="KW-1185">Reference proteome</keyword>
<name>A0ABP6BTH4_9MICO</name>
<dbReference type="InterPro" id="IPR003870">
    <property type="entry name" value="DUF222"/>
</dbReference>
<dbReference type="EMBL" id="BAAARI010000017">
    <property type="protein sequence ID" value="GAA2586182.1"/>
    <property type="molecule type" value="Genomic_DNA"/>
</dbReference>
<comment type="caution">
    <text evidence="4">The sequence shown here is derived from an EMBL/GenBank/DDBJ whole genome shotgun (WGS) entry which is preliminary data.</text>
</comment>